<dbReference type="InterPro" id="IPR002925">
    <property type="entry name" value="Dienelactn_hydro"/>
</dbReference>
<reference evidence="2 3" key="1">
    <citation type="submission" date="2018-05" db="EMBL/GenBank/DDBJ databases">
        <title>Evolution of GPA BGCs.</title>
        <authorList>
            <person name="Waglechner N."/>
            <person name="Wright G.D."/>
        </authorList>
    </citation>
    <scope>NUCLEOTIDE SEQUENCE [LARGE SCALE GENOMIC DNA]</scope>
    <source>
        <strain evidence="2 3">DSM 5908</strain>
    </source>
</reference>
<dbReference type="PANTHER" id="PTHR46623:SF6">
    <property type="entry name" value="ALPHA_BETA-HYDROLASES SUPERFAMILY PROTEIN"/>
    <property type="match status" value="1"/>
</dbReference>
<dbReference type="PANTHER" id="PTHR46623">
    <property type="entry name" value="CARBOXYMETHYLENEBUTENOLIDASE-RELATED"/>
    <property type="match status" value="1"/>
</dbReference>
<evidence type="ECO:0000313" key="2">
    <source>
        <dbReference type="EMBL" id="RSM38003.1"/>
    </source>
</evidence>
<dbReference type="EMBL" id="QHHU01000062">
    <property type="protein sequence ID" value="RSM38003.1"/>
    <property type="molecule type" value="Genomic_DNA"/>
</dbReference>
<dbReference type="Gene3D" id="3.40.50.1820">
    <property type="entry name" value="alpha/beta hydrolase"/>
    <property type="match status" value="1"/>
</dbReference>
<dbReference type="RefSeq" id="WP_020645029.1">
    <property type="nucleotide sequence ID" value="NZ_QHHU01000062.1"/>
</dbReference>
<dbReference type="AlphaFoldDB" id="A0A428W4N9"/>
<evidence type="ECO:0000313" key="3">
    <source>
        <dbReference type="Proteomes" id="UP000286716"/>
    </source>
</evidence>
<gene>
    <name evidence="2" type="ORF">DMA12_34445</name>
</gene>
<dbReference type="InterPro" id="IPR051049">
    <property type="entry name" value="Dienelactone_hydrolase-like"/>
</dbReference>
<sequence length="193" mass="20681">MTDIVVFHSVLGLRPVELRFADRLRAAGHRVTTPDLYDGRTASTLEEGFALKDAVGWETITRRAREAVRDLPTETVLAGVSMGAGVVQTVLPHRPGTAGVLLLHALGALPAGIRAGLPVQVHVADPDPIAPPVQVAAWREAAARSGADARVYTYPGIGHFYTDEDGPDHDEHAAALTWERVEEFLRRSSPGSA</sequence>
<comment type="caution">
    <text evidence="2">The sequence shown here is derived from an EMBL/GenBank/DDBJ whole genome shotgun (WGS) entry which is preliminary data.</text>
</comment>
<protein>
    <submittedName>
        <fullName evidence="2">Dienelactone hydrolase</fullName>
    </submittedName>
</protein>
<dbReference type="OrthoDB" id="2834584at2"/>
<dbReference type="SUPFAM" id="SSF53474">
    <property type="entry name" value="alpha/beta-Hydrolases"/>
    <property type="match status" value="1"/>
</dbReference>
<evidence type="ECO:0000259" key="1">
    <source>
        <dbReference type="Pfam" id="PF01738"/>
    </source>
</evidence>
<proteinExistence type="predicted"/>
<keyword evidence="3" id="KW-1185">Reference proteome</keyword>
<feature type="domain" description="Dienelactone hydrolase" evidence="1">
    <location>
        <begin position="4"/>
        <end position="187"/>
    </location>
</feature>
<dbReference type="GO" id="GO:0016787">
    <property type="term" value="F:hydrolase activity"/>
    <property type="evidence" value="ECO:0007669"/>
    <property type="project" value="UniProtKB-KW"/>
</dbReference>
<dbReference type="InterPro" id="IPR029058">
    <property type="entry name" value="AB_hydrolase_fold"/>
</dbReference>
<keyword evidence="2" id="KW-0378">Hydrolase</keyword>
<dbReference type="Proteomes" id="UP000286716">
    <property type="component" value="Unassembled WGS sequence"/>
</dbReference>
<organism evidence="2 3">
    <name type="scientific">Amycolatopsis balhimycina DSM 5908</name>
    <dbReference type="NCBI Taxonomy" id="1081091"/>
    <lineage>
        <taxon>Bacteria</taxon>
        <taxon>Bacillati</taxon>
        <taxon>Actinomycetota</taxon>
        <taxon>Actinomycetes</taxon>
        <taxon>Pseudonocardiales</taxon>
        <taxon>Pseudonocardiaceae</taxon>
        <taxon>Amycolatopsis</taxon>
    </lineage>
</organism>
<name>A0A428W4N9_AMYBA</name>
<dbReference type="Pfam" id="PF01738">
    <property type="entry name" value="DLH"/>
    <property type="match status" value="1"/>
</dbReference>
<accession>A0A428W4N9</accession>